<name>A0A5B8UD07_9ACTN</name>
<reference evidence="2 3" key="1">
    <citation type="journal article" date="2018" name="J. Microbiol.">
        <title>Baekduia soli gen. nov., sp. nov., a novel bacterium isolated from the soil of Baekdu Mountain and proposal of a novel family name, Baekduiaceae fam. nov.</title>
        <authorList>
            <person name="An D.S."/>
            <person name="Siddiqi M.Z."/>
            <person name="Kim K.H."/>
            <person name="Yu H.S."/>
            <person name="Im W.T."/>
        </authorList>
    </citation>
    <scope>NUCLEOTIDE SEQUENCE [LARGE SCALE GENOMIC DNA]</scope>
    <source>
        <strain evidence="2 3">BR7-21</strain>
    </source>
</reference>
<keyword evidence="2" id="KW-0808">Transferase</keyword>
<sequence length="356" mass="38173">MIAEDDVVRRWADVAPGARAPLVVLEPLRRFLDARGLGEGGITLRPVGDGHSNVTYLVARGELRLVLRRPPRPPLPPSAHDVLREARVMRALAGTEVPVPRVLATCEDPSVLGAPFVVMEHVAGPVVTTDMPATMDDAAARHAAGEALVDALAALGRVDWRAVGLEGLGRPDGYLERQLSRFSGLWERNRTRPLALVDDVARWLRDRCPVGGPATIVHGDFRLGNVILAPGPPLRIAAVLDWELSTIGDPLADLGYLLALWMEPGDPTLGAFEQGGLTRRPGFATRAQLAVRYEEQTGTPAAGIAFYEVLALWKLAVLMEGNVRRAQAGATDDAYLAAFAPGVVLLAEHAARRAGL</sequence>
<dbReference type="Gene3D" id="3.30.200.20">
    <property type="entry name" value="Phosphorylase Kinase, domain 1"/>
    <property type="match status" value="1"/>
</dbReference>
<dbReference type="InterPro" id="IPR011009">
    <property type="entry name" value="Kinase-like_dom_sf"/>
</dbReference>
<dbReference type="AlphaFoldDB" id="A0A5B8UD07"/>
<dbReference type="InterPro" id="IPR052898">
    <property type="entry name" value="ACAD10-like"/>
</dbReference>
<dbReference type="KEGG" id="bsol:FSW04_25180"/>
<dbReference type="RefSeq" id="WP_146923298.1">
    <property type="nucleotide sequence ID" value="NZ_CP042430.1"/>
</dbReference>
<evidence type="ECO:0000313" key="3">
    <source>
        <dbReference type="Proteomes" id="UP000321805"/>
    </source>
</evidence>
<dbReference type="InterPro" id="IPR002575">
    <property type="entry name" value="Aminoglycoside_PTrfase"/>
</dbReference>
<dbReference type="Pfam" id="PF01636">
    <property type="entry name" value="APH"/>
    <property type="match status" value="1"/>
</dbReference>
<evidence type="ECO:0000259" key="1">
    <source>
        <dbReference type="Pfam" id="PF01636"/>
    </source>
</evidence>
<dbReference type="InterPro" id="IPR041726">
    <property type="entry name" value="ACAD10_11_N"/>
</dbReference>
<dbReference type="GO" id="GO:0016740">
    <property type="term" value="F:transferase activity"/>
    <property type="evidence" value="ECO:0007669"/>
    <property type="project" value="UniProtKB-KW"/>
</dbReference>
<dbReference type="PANTHER" id="PTHR47829">
    <property type="entry name" value="HYDROLASE, PUTATIVE (AFU_ORTHOLOGUE AFUA_1G12880)-RELATED"/>
    <property type="match status" value="1"/>
</dbReference>
<dbReference type="Proteomes" id="UP000321805">
    <property type="component" value="Chromosome"/>
</dbReference>
<protein>
    <submittedName>
        <fullName evidence="2">Phosphotransferase family protein</fullName>
    </submittedName>
</protein>
<feature type="domain" description="Aminoglycoside phosphotransferase" evidence="1">
    <location>
        <begin position="43"/>
        <end position="276"/>
    </location>
</feature>
<proteinExistence type="predicted"/>
<dbReference type="EMBL" id="CP042430">
    <property type="protein sequence ID" value="QEC50552.1"/>
    <property type="molecule type" value="Genomic_DNA"/>
</dbReference>
<evidence type="ECO:0000313" key="2">
    <source>
        <dbReference type="EMBL" id="QEC50552.1"/>
    </source>
</evidence>
<gene>
    <name evidence="2" type="ORF">FSW04_25180</name>
</gene>
<keyword evidence="3" id="KW-1185">Reference proteome</keyword>
<dbReference type="OrthoDB" id="3806873at2"/>
<dbReference type="PANTHER" id="PTHR47829:SF1">
    <property type="entry name" value="HAD FAMILY PHOSPHATASE"/>
    <property type="match status" value="1"/>
</dbReference>
<organism evidence="2 3">
    <name type="scientific">Baekduia soli</name>
    <dbReference type="NCBI Taxonomy" id="496014"/>
    <lineage>
        <taxon>Bacteria</taxon>
        <taxon>Bacillati</taxon>
        <taxon>Actinomycetota</taxon>
        <taxon>Thermoleophilia</taxon>
        <taxon>Solirubrobacterales</taxon>
        <taxon>Baekduiaceae</taxon>
        <taxon>Baekduia</taxon>
    </lineage>
</organism>
<dbReference type="CDD" id="cd05154">
    <property type="entry name" value="ACAD10_11_N-like"/>
    <property type="match status" value="1"/>
</dbReference>
<dbReference type="Gene3D" id="3.90.1200.10">
    <property type="match status" value="1"/>
</dbReference>
<dbReference type="SUPFAM" id="SSF56112">
    <property type="entry name" value="Protein kinase-like (PK-like)"/>
    <property type="match status" value="1"/>
</dbReference>
<accession>A0A5B8UD07</accession>